<protein>
    <submittedName>
        <fullName evidence="2">Uncharacterized protein</fullName>
    </submittedName>
</protein>
<keyword evidence="1" id="KW-0175">Coiled coil</keyword>
<dbReference type="InterPro" id="IPR036397">
    <property type="entry name" value="RNaseH_sf"/>
</dbReference>
<gene>
    <name evidence="2" type="ORF">OXX778_LOCUS16061</name>
</gene>
<evidence type="ECO:0000313" key="3">
    <source>
        <dbReference type="Proteomes" id="UP000663879"/>
    </source>
</evidence>
<keyword evidence="3" id="KW-1185">Reference proteome</keyword>
<dbReference type="Gene3D" id="3.30.420.10">
    <property type="entry name" value="Ribonuclease H-like superfamily/Ribonuclease H"/>
    <property type="match status" value="1"/>
</dbReference>
<dbReference type="Proteomes" id="UP000663879">
    <property type="component" value="Unassembled WGS sequence"/>
</dbReference>
<evidence type="ECO:0000313" key="2">
    <source>
        <dbReference type="EMBL" id="CAF0993997.1"/>
    </source>
</evidence>
<sequence>MIKSYINVDQSTWDLNLNAFAFSYNSSIHMSTKQTPFEMMFGRKPRIPVDKIVPSLENFDLVPIVNEYKLVDQNNQEVTVSEDFNKEFELKLPIKHECSFIPELDLMIIKITFSKERMNISQPNASFLKTINKKRELFNNNEVLDKDDSDSDSYSSIISVIEPEPLEQILTYEELIEELEREKSARIETEKKLKLCLDKLRVKDDNISQLVTSSSQERLKALIDKNNSINDKLLSLKSQLNEKEAEYSYDSDQFDLLDNYYNNLKRRVSECEVENNKLKNELEIVMAEKFVAVENYDELHKKANRMKFLFEGREERIDSLEKLVDLKDLEIKQLQTKLNDLNEIQNCRDELIITKSHNEVLNEKLKIRNSFIKKFVNSNSRLFKCYMEMLNEVVTD</sequence>
<evidence type="ECO:0000256" key="1">
    <source>
        <dbReference type="SAM" id="Coils"/>
    </source>
</evidence>
<accession>A0A814GDI2</accession>
<feature type="coiled-coil region" evidence="1">
    <location>
        <begin position="219"/>
        <end position="288"/>
    </location>
</feature>
<reference evidence="2" key="1">
    <citation type="submission" date="2021-02" db="EMBL/GenBank/DDBJ databases">
        <authorList>
            <person name="Nowell W R."/>
        </authorList>
    </citation>
    <scope>NUCLEOTIDE SEQUENCE</scope>
    <source>
        <strain evidence="2">Ploen Becks lab</strain>
    </source>
</reference>
<name>A0A814GDI2_9BILA</name>
<proteinExistence type="predicted"/>
<dbReference type="EMBL" id="CAJNOC010003696">
    <property type="protein sequence ID" value="CAF0993997.1"/>
    <property type="molecule type" value="Genomic_DNA"/>
</dbReference>
<dbReference type="GO" id="GO:0003676">
    <property type="term" value="F:nucleic acid binding"/>
    <property type="evidence" value="ECO:0007669"/>
    <property type="project" value="InterPro"/>
</dbReference>
<feature type="coiled-coil region" evidence="1">
    <location>
        <begin position="317"/>
        <end position="344"/>
    </location>
</feature>
<comment type="caution">
    <text evidence="2">The sequence shown here is derived from an EMBL/GenBank/DDBJ whole genome shotgun (WGS) entry which is preliminary data.</text>
</comment>
<dbReference type="AlphaFoldDB" id="A0A814GDI2"/>
<organism evidence="2 3">
    <name type="scientific">Brachionus calyciflorus</name>
    <dbReference type="NCBI Taxonomy" id="104777"/>
    <lineage>
        <taxon>Eukaryota</taxon>
        <taxon>Metazoa</taxon>
        <taxon>Spiralia</taxon>
        <taxon>Gnathifera</taxon>
        <taxon>Rotifera</taxon>
        <taxon>Eurotatoria</taxon>
        <taxon>Monogononta</taxon>
        <taxon>Pseudotrocha</taxon>
        <taxon>Ploima</taxon>
        <taxon>Brachionidae</taxon>
        <taxon>Brachionus</taxon>
    </lineage>
</organism>